<dbReference type="Pfam" id="PF00501">
    <property type="entry name" value="AMP-binding"/>
    <property type="match status" value="1"/>
</dbReference>
<dbReference type="AlphaFoldDB" id="S6SG48"/>
<proteinExistence type="predicted"/>
<feature type="non-terminal residue" evidence="2">
    <location>
        <position position="1"/>
    </location>
</feature>
<organism evidence="2 3">
    <name type="scientific">Pseudomonas syringae pv. actinidiae ICMP 18807</name>
    <dbReference type="NCBI Taxonomy" id="1194404"/>
    <lineage>
        <taxon>Bacteria</taxon>
        <taxon>Pseudomonadati</taxon>
        <taxon>Pseudomonadota</taxon>
        <taxon>Gammaproteobacteria</taxon>
        <taxon>Pseudomonadales</taxon>
        <taxon>Pseudomonadaceae</taxon>
        <taxon>Pseudomonas</taxon>
        <taxon>Pseudomonas syringae</taxon>
    </lineage>
</organism>
<dbReference type="InterPro" id="IPR000873">
    <property type="entry name" value="AMP-dep_synth/lig_dom"/>
</dbReference>
<evidence type="ECO:0000313" key="3">
    <source>
        <dbReference type="Proteomes" id="UP000015729"/>
    </source>
</evidence>
<dbReference type="EMBL" id="AOKG01002736">
    <property type="protein sequence ID" value="EPN29860.1"/>
    <property type="molecule type" value="Genomic_DNA"/>
</dbReference>
<dbReference type="InterPro" id="IPR042099">
    <property type="entry name" value="ANL_N_sf"/>
</dbReference>
<dbReference type="SUPFAM" id="SSF56801">
    <property type="entry name" value="Acetyl-CoA synthetase-like"/>
    <property type="match status" value="1"/>
</dbReference>
<name>S6SG48_PSESF</name>
<reference evidence="2 3" key="1">
    <citation type="journal article" date="2013" name="PLoS Pathog.">
        <title>Genomic analysis of the Kiwifruit pathogen Pseudomonas syringae pv. actinidiae provides insight into the origins of an emergent plant disease.</title>
        <authorList>
            <person name="McCann H.C."/>
            <person name="Rikkerink E.H."/>
            <person name="Bertels F."/>
            <person name="Fiers M."/>
            <person name="Lu A."/>
            <person name="Rees-George J."/>
            <person name="Andersen M.T."/>
            <person name="Gleave A.P."/>
            <person name="Haubold B."/>
            <person name="Wohlers M.W."/>
            <person name="Guttman D.S."/>
            <person name="Wang P.W."/>
            <person name="Straub C."/>
            <person name="Vanneste J.L."/>
            <person name="Rainey P.B."/>
            <person name="Templeton M.D."/>
        </authorList>
    </citation>
    <scope>NUCLEOTIDE SEQUENCE [LARGE SCALE GENOMIC DNA]</scope>
    <source>
        <strain evidence="2 3">ICMP 18807</strain>
    </source>
</reference>
<comment type="caution">
    <text evidence="2">The sequence shown here is derived from an EMBL/GenBank/DDBJ whole genome shotgun (WGS) entry which is preliminary data.</text>
</comment>
<dbReference type="GO" id="GO:0043041">
    <property type="term" value="P:amino acid activation for nonribosomal peptide biosynthetic process"/>
    <property type="evidence" value="ECO:0007669"/>
    <property type="project" value="TreeGrafter"/>
</dbReference>
<protein>
    <submittedName>
        <fullName evidence="2">Non-ribosomal peptide synthetase SyfA</fullName>
    </submittedName>
</protein>
<feature type="non-terminal residue" evidence="2">
    <location>
        <position position="69"/>
    </location>
</feature>
<dbReference type="Gene3D" id="3.40.50.12780">
    <property type="entry name" value="N-terminal domain of ligase-like"/>
    <property type="match status" value="1"/>
</dbReference>
<dbReference type="Proteomes" id="UP000015729">
    <property type="component" value="Unassembled WGS sequence"/>
</dbReference>
<sequence length="69" mass="6949">QFDSDPGFAVINNYGPTETTVVATSGPVTPGGPLHIGGPIANTLVYVLDEQLQPVPVGVIGELYIGGAG</sequence>
<dbReference type="GO" id="GO:0031177">
    <property type="term" value="F:phosphopantetheine binding"/>
    <property type="evidence" value="ECO:0007669"/>
    <property type="project" value="TreeGrafter"/>
</dbReference>
<dbReference type="PANTHER" id="PTHR45527:SF1">
    <property type="entry name" value="FATTY ACID SYNTHASE"/>
    <property type="match status" value="1"/>
</dbReference>
<accession>S6SG48</accession>
<gene>
    <name evidence="2" type="ORF">A244_39653</name>
</gene>
<evidence type="ECO:0000313" key="2">
    <source>
        <dbReference type="EMBL" id="EPN29860.1"/>
    </source>
</evidence>
<dbReference type="GO" id="GO:0005829">
    <property type="term" value="C:cytosol"/>
    <property type="evidence" value="ECO:0007669"/>
    <property type="project" value="TreeGrafter"/>
</dbReference>
<dbReference type="PANTHER" id="PTHR45527">
    <property type="entry name" value="NONRIBOSOMAL PEPTIDE SYNTHETASE"/>
    <property type="match status" value="1"/>
</dbReference>
<evidence type="ECO:0000259" key="1">
    <source>
        <dbReference type="Pfam" id="PF00501"/>
    </source>
</evidence>
<dbReference type="GO" id="GO:0044550">
    <property type="term" value="P:secondary metabolite biosynthetic process"/>
    <property type="evidence" value="ECO:0007669"/>
    <property type="project" value="TreeGrafter"/>
</dbReference>
<feature type="domain" description="AMP-dependent synthetase/ligase" evidence="1">
    <location>
        <begin position="9"/>
        <end position="68"/>
    </location>
</feature>